<dbReference type="Proteomes" id="UP000184330">
    <property type="component" value="Unassembled WGS sequence"/>
</dbReference>
<dbReference type="STRING" id="576137.A0A1L7X5M7"/>
<evidence type="ECO:0000256" key="1">
    <source>
        <dbReference type="ARBA" id="ARBA00022737"/>
    </source>
</evidence>
<dbReference type="SMART" id="SM00248">
    <property type="entry name" value="ANK"/>
    <property type="match status" value="8"/>
</dbReference>
<dbReference type="Gene3D" id="1.25.40.20">
    <property type="entry name" value="Ankyrin repeat-containing domain"/>
    <property type="match status" value="4"/>
</dbReference>
<dbReference type="InterPro" id="IPR054471">
    <property type="entry name" value="GPIID_WHD"/>
</dbReference>
<organism evidence="7 8">
    <name type="scientific">Phialocephala subalpina</name>
    <dbReference type="NCBI Taxonomy" id="576137"/>
    <lineage>
        <taxon>Eukaryota</taxon>
        <taxon>Fungi</taxon>
        <taxon>Dikarya</taxon>
        <taxon>Ascomycota</taxon>
        <taxon>Pezizomycotina</taxon>
        <taxon>Leotiomycetes</taxon>
        <taxon>Helotiales</taxon>
        <taxon>Mollisiaceae</taxon>
        <taxon>Phialocephala</taxon>
        <taxon>Phialocephala fortinii species complex</taxon>
    </lineage>
</organism>
<feature type="repeat" description="ANK" evidence="2">
    <location>
        <begin position="1178"/>
        <end position="1210"/>
    </location>
</feature>
<dbReference type="PROSITE" id="PS50088">
    <property type="entry name" value="ANK_REPEAT"/>
    <property type="match status" value="6"/>
</dbReference>
<dbReference type="InterPro" id="IPR056884">
    <property type="entry name" value="NPHP3-like_N"/>
</dbReference>
<dbReference type="Gene3D" id="3.40.50.300">
    <property type="entry name" value="P-loop containing nucleotide triphosphate hydrolases"/>
    <property type="match status" value="1"/>
</dbReference>
<keyword evidence="8" id="KW-1185">Reference proteome</keyword>
<dbReference type="PANTHER" id="PTHR10039:SF5">
    <property type="entry name" value="NACHT DOMAIN-CONTAINING PROTEIN"/>
    <property type="match status" value="1"/>
</dbReference>
<feature type="repeat" description="ANK" evidence="2">
    <location>
        <begin position="1240"/>
        <end position="1272"/>
    </location>
</feature>
<dbReference type="InterPro" id="IPR036770">
    <property type="entry name" value="Ankyrin_rpt-contain_sf"/>
</dbReference>
<dbReference type="PROSITE" id="PS50297">
    <property type="entry name" value="ANK_REP_REGION"/>
    <property type="match status" value="6"/>
</dbReference>
<evidence type="ECO:0000313" key="7">
    <source>
        <dbReference type="EMBL" id="CZR60318.1"/>
    </source>
</evidence>
<keyword evidence="2" id="KW-0040">ANK repeat</keyword>
<dbReference type="OrthoDB" id="20872at2759"/>
<dbReference type="SUPFAM" id="SSF52540">
    <property type="entry name" value="P-loop containing nucleoside triphosphate hydrolases"/>
    <property type="match status" value="1"/>
</dbReference>
<feature type="repeat" description="ANK" evidence="2">
    <location>
        <begin position="1211"/>
        <end position="1243"/>
    </location>
</feature>
<dbReference type="Pfam" id="PF00023">
    <property type="entry name" value="Ank"/>
    <property type="match status" value="1"/>
</dbReference>
<reference evidence="7 8" key="1">
    <citation type="submission" date="2016-03" db="EMBL/GenBank/DDBJ databases">
        <authorList>
            <person name="Ploux O."/>
        </authorList>
    </citation>
    <scope>NUCLEOTIDE SEQUENCE [LARGE SCALE GENOMIC DNA]</scope>
    <source>
        <strain evidence="7 8">UAMH 11012</strain>
    </source>
</reference>
<keyword evidence="1" id="KW-0677">Repeat</keyword>
<accession>A0A1L7X5M7</accession>
<dbReference type="SUPFAM" id="SSF48403">
    <property type="entry name" value="Ankyrin repeat"/>
    <property type="match status" value="1"/>
</dbReference>
<feature type="domain" description="GPI inositol-deacylase winged helix" evidence="4">
    <location>
        <begin position="853"/>
        <end position="950"/>
    </location>
</feature>
<dbReference type="EMBL" id="FJOG01000015">
    <property type="protein sequence ID" value="CZR60318.1"/>
    <property type="molecule type" value="Genomic_DNA"/>
</dbReference>
<evidence type="ECO:0000259" key="4">
    <source>
        <dbReference type="Pfam" id="PF22939"/>
    </source>
</evidence>
<dbReference type="Pfam" id="PF22939">
    <property type="entry name" value="WHD_GPIID"/>
    <property type="match status" value="1"/>
</dbReference>
<name>A0A1L7X5M7_9HELO</name>
<feature type="repeat" description="ANK" evidence="2">
    <location>
        <begin position="1145"/>
        <end position="1177"/>
    </location>
</feature>
<evidence type="ECO:0000259" key="5">
    <source>
        <dbReference type="Pfam" id="PF24883"/>
    </source>
</evidence>
<evidence type="ECO:0000313" key="8">
    <source>
        <dbReference type="Proteomes" id="UP000184330"/>
    </source>
</evidence>
<dbReference type="InterPro" id="IPR058925">
    <property type="entry name" value="zf-C2H2_AcuF"/>
</dbReference>
<dbReference type="Pfam" id="PF26082">
    <property type="entry name" value="zf-C2H2_AcuF"/>
    <property type="match status" value="1"/>
</dbReference>
<dbReference type="Pfam" id="PF12796">
    <property type="entry name" value="Ank_2"/>
    <property type="match status" value="2"/>
</dbReference>
<dbReference type="PRINTS" id="PR01415">
    <property type="entry name" value="ANKYRIN"/>
</dbReference>
<dbReference type="Pfam" id="PF24883">
    <property type="entry name" value="NPHP3_N"/>
    <property type="match status" value="1"/>
</dbReference>
<evidence type="ECO:0000256" key="2">
    <source>
        <dbReference type="PROSITE-ProRule" id="PRU00023"/>
    </source>
</evidence>
<proteinExistence type="predicted"/>
<evidence type="ECO:0000259" key="6">
    <source>
        <dbReference type="Pfam" id="PF26082"/>
    </source>
</evidence>
<feature type="region of interest" description="Disordered" evidence="3">
    <location>
        <begin position="99"/>
        <end position="130"/>
    </location>
</feature>
<feature type="domain" description="Nephrocystin 3-like N-terminal" evidence="5">
    <location>
        <begin position="579"/>
        <end position="747"/>
    </location>
</feature>
<dbReference type="InterPro" id="IPR002110">
    <property type="entry name" value="Ankyrin_rpt"/>
</dbReference>
<dbReference type="PANTHER" id="PTHR10039">
    <property type="entry name" value="AMELOGENIN"/>
    <property type="match status" value="1"/>
</dbReference>
<dbReference type="InterPro" id="IPR027417">
    <property type="entry name" value="P-loop_NTPase"/>
</dbReference>
<protein>
    <submittedName>
        <fullName evidence="7">Uncharacterized protein</fullName>
    </submittedName>
</protein>
<sequence length="1300" mass="147831">MEDPTIEDMTIAGHAAACVRAFDQCLSRDVMPSHDNGWTEDQLAGFNIWVTNLGVFAHGHASVDHRLRDCEDIRNLMLQLLDALRENLLYTMKNGTYEHGSSGDESEASEDHSPTSSTSSFTFSSISSSKDADDETIPAIILEARTEVQDAISRLNRLSTSIRNSGLHYRDLKAATFVDRDEDDDWTAFYARLSTLVVNHKFPDANEVLRLRAAKSLAQRRNQLAYRRRHQQKLARKYTNDRPLFGGFQQEGKISLEAPKTSPEQKIQAPEPLNIKQHVMSNTSASILDPRRFVNRPRSTTSKAPSTVMLGTPSQVAALNFPPEPKLERVDFFECPYCFILCPAKESRGKHWQHHVMKDLAPYICVFEECTKPQECFQTFSEWISHIQLEHAPLHWDCFAPVHDPESFDSQDLYIDHMRSAHPGTFADSQLLALAQMSARADSLLFDKCPFCNSLPQDVPGINPDQLPDMYQNALQRHVAQHLQSLALMSLAWLYNSEDDDNSENDDSNTRDSVFGRRDSVLALKDHEEGALVFQDPPDLGIRNDSDLDPDWNFEGCLQSLYFDGMNQQESDIQKECEGTCGWLLAHEKYLAWKGESSGLLWIKGSPGTGKSTLMKYALEKEKLNTNYTIASFFFHGRGNNLQKQALGLWRSLLHQILAQIRPLLLKFTLNYEKNLNERGQPRTAWYWHERELQDFFEDHIVKHHPVRIFIDALNECDETVTRELVKYFRNLVSSDQSKLSICFSCRHYPTFEDYPNFTTTIRVEEENEQDILTYIQENLGPTFADDQENFDALQNEISSKASGCFQWVNLLVQAETELYSNGSSMKEIRAEFLEAPVKLMDLYRTALDLVSHRDRPKAVHLMQWLYLAARPLSLTELRYAMASDWSNVSKQPYQTHQELEDSNDYEVEQMEKLVRNLSGGLAEIVSQEDERIVQLIHESVRDFLVQDGLRILSGSNDNLLLQGHYRLARACLNYATLDDICDRIRANQIQQLPFLKYAVTYWGFHAEKAGLNAVSQNDLPAPFWLPSDVMLQRWIHAYRLIDNEPATLVHYSSEHGLQDAIRLLLGEDVDVDSEDKEGQTPLLLAARNGHTAVVELLLERVAKPDCKNKRGQTPLIYAARNGHEEVVELLLGTNNVDANSRNQSGQTALWYAARNGHDGVVKLLLERDIIIDSRDNDGQTPLSWAANNGHERLVKLLLERKADASSRDAFGRTPLWYAAENGYKEVVKLLLEADAKDNEGKTPLSWAVTEGMEKVVKELLEGNADLECRDDLGNTPLAYAADGMLALLLEKHLNLKDEP</sequence>
<gene>
    <name evidence="7" type="ORF">PAC_10214</name>
</gene>
<feature type="domain" description="Oxidoreductase acuF-like C2H2 type zinc-finger" evidence="6">
    <location>
        <begin position="332"/>
        <end position="360"/>
    </location>
</feature>
<feature type="compositionally biased region" description="Low complexity" evidence="3">
    <location>
        <begin position="114"/>
        <end position="129"/>
    </location>
</feature>
<evidence type="ECO:0000256" key="3">
    <source>
        <dbReference type="SAM" id="MobiDB-lite"/>
    </source>
</evidence>
<feature type="repeat" description="ANK" evidence="2">
    <location>
        <begin position="1078"/>
        <end position="1110"/>
    </location>
</feature>
<feature type="repeat" description="ANK" evidence="2">
    <location>
        <begin position="1111"/>
        <end position="1132"/>
    </location>
</feature>